<accession>A0A9P6FWP7</accession>
<feature type="compositionally biased region" description="Low complexity" evidence="2">
    <location>
        <begin position="15"/>
        <end position="24"/>
    </location>
</feature>
<feature type="compositionally biased region" description="Polar residues" evidence="2">
    <location>
        <begin position="1020"/>
        <end position="1034"/>
    </location>
</feature>
<feature type="region of interest" description="Disordered" evidence="2">
    <location>
        <begin position="2033"/>
        <end position="2067"/>
    </location>
</feature>
<feature type="compositionally biased region" description="Polar residues" evidence="2">
    <location>
        <begin position="176"/>
        <end position="188"/>
    </location>
</feature>
<feature type="compositionally biased region" description="Acidic residues" evidence="2">
    <location>
        <begin position="970"/>
        <end position="982"/>
    </location>
</feature>
<evidence type="ECO:0000256" key="2">
    <source>
        <dbReference type="SAM" id="MobiDB-lite"/>
    </source>
</evidence>
<feature type="compositionally biased region" description="Polar residues" evidence="2">
    <location>
        <begin position="1053"/>
        <end position="1074"/>
    </location>
</feature>
<feature type="compositionally biased region" description="Polar residues" evidence="2">
    <location>
        <begin position="1130"/>
        <end position="1142"/>
    </location>
</feature>
<feature type="region of interest" description="Disordered" evidence="2">
    <location>
        <begin position="1"/>
        <end position="298"/>
    </location>
</feature>
<feature type="compositionally biased region" description="Low complexity" evidence="2">
    <location>
        <begin position="160"/>
        <end position="175"/>
    </location>
</feature>
<feature type="compositionally biased region" description="Basic and acidic residues" evidence="2">
    <location>
        <begin position="709"/>
        <end position="722"/>
    </location>
</feature>
<feature type="compositionally biased region" description="Polar residues" evidence="2">
    <location>
        <begin position="199"/>
        <end position="213"/>
    </location>
</feature>
<feature type="region of interest" description="Disordered" evidence="2">
    <location>
        <begin position="2176"/>
        <end position="2214"/>
    </location>
</feature>
<feature type="region of interest" description="Disordered" evidence="2">
    <location>
        <begin position="339"/>
        <end position="927"/>
    </location>
</feature>
<proteinExistence type="predicted"/>
<feature type="compositionally biased region" description="Low complexity" evidence="2">
    <location>
        <begin position="1187"/>
        <end position="1211"/>
    </location>
</feature>
<feature type="compositionally biased region" description="Low complexity" evidence="2">
    <location>
        <begin position="249"/>
        <end position="258"/>
    </location>
</feature>
<comment type="caution">
    <text evidence="3">The sequence shown here is derived from an EMBL/GenBank/DDBJ whole genome shotgun (WGS) entry which is preliminary data.</text>
</comment>
<feature type="compositionally biased region" description="Basic and acidic residues" evidence="2">
    <location>
        <begin position="447"/>
        <end position="459"/>
    </location>
</feature>
<feature type="compositionally biased region" description="Basic and acidic residues" evidence="2">
    <location>
        <begin position="1735"/>
        <end position="1753"/>
    </location>
</feature>
<feature type="compositionally biased region" description="Polar residues" evidence="2">
    <location>
        <begin position="273"/>
        <end position="292"/>
    </location>
</feature>
<gene>
    <name evidence="3" type="ORF">BGW38_010212</name>
</gene>
<protein>
    <submittedName>
        <fullName evidence="3">Uncharacterized protein</fullName>
    </submittedName>
</protein>
<evidence type="ECO:0000256" key="1">
    <source>
        <dbReference type="SAM" id="Coils"/>
    </source>
</evidence>
<dbReference type="Proteomes" id="UP000780801">
    <property type="component" value="Unassembled WGS sequence"/>
</dbReference>
<feature type="compositionally biased region" description="Basic and acidic residues" evidence="2">
    <location>
        <begin position="354"/>
        <end position="374"/>
    </location>
</feature>
<feature type="compositionally biased region" description="Low complexity" evidence="2">
    <location>
        <begin position="1150"/>
        <end position="1163"/>
    </location>
</feature>
<feature type="compositionally biased region" description="Polar residues" evidence="2">
    <location>
        <begin position="231"/>
        <end position="248"/>
    </location>
</feature>
<sequence length="2245" mass="248995">MPGPSRYNGPGANLRSQPRAPRPSARARESAHSNANSDLTTSPVERQRPAIDTKPDLSGTTRDHAAALISPQRYAPNHQRQWSDASSLMSGSPAHHAPPPHGSQYSGYSSGQDYGYNGQYQQHQGAYGPGHHAQQTGSPASPPTAPSPASSSPYFHAADQRQPYGGSSGYQQRQQAPSSSSGRTNTYGSRGGQNGYGNYDQSPMLSPASNDSWRSPPGPRPYERTQYRQHAGQQPYSAASSSREALNYSSSITSNSSSVMQARQERNERNLARQKSSQQQAEEWLTSPTGTELETEVLSWSDDEAIVTRAVRSPPTGYMNEKTLPAIPAHHPTLHQTPTVRQLNSNNNNSNDSAGRDYPGRRQRSDSDMIKVEVGEATTVVPTDHGAGANFVKNIPSSPPISATPKTPPPPSQPPQPPVHRFNHAPVSGQTAPVPSTPTRATAGRRMSSDWDGGKRISLEDMLSSPPTVSADAARRQQAMDSWRSSPPLKGAATSGSATFTELKNKRRSSLPDKIVPNWNENTQNWRSSIGQRRPSWMASMYSTGDKDKDPDLSFLQKFSKKGQEKDKKMSNGAAAAKDDSDRSRRRSRSCRDSYASSITRSSRSRSGSRSRDRRSYRSHSMSSRFKSRSRSRSSTRSRSQSPHSRSVSRSRSKSLTRARQGSVASKKSNYRTQSRASFRSKSRSRSRSSSRSRSRSRSPLSRNASHRYRADGKEDPVRDSNRYSWQSGADTPQDRHSWDSVPPSASTAARKPSIAVPRYSIEIEEEVMSYESPMTPKNPAAGPPPTSNGPPGSRGMPNGTTPVSPPFPRSARDDIDSDDSDSPPLKVQYSRHAGMDSDGHDLDDDTRSVTSSKYPASIISNFALPPATSPTTPNHPHYVPPLPNSIAPGGANSLSSQDPYSRDYKPMAPPPVPTSPPPPMAGSGASTMLTSVTTVSIEATTATLSSSRVSVDSFKNVPGTTGIKSREYEDTDFETDFDTDVESSSTGLRRGPSGGARAPPVPRPPRDSTGSDLPAIQPSYVSMTSVVGSGNDMTTKEMSPPSSTSSGPATTIMTSITPVSSSSIMTVNTSGQLKRNESTASSVSVASARSTRSYVSSTSSILSSSPQRAPPPIPISIEGMGPAGGIDSPSPTSAMGVTTGSGLFGPTKRSGSSGSARGVRSGLNKQIMPPSGPPPERPVPPPIPSSPSTSTPAAMSAARAAPPAPTASGAIQMQILADEGQSRSQFGAVSVETDEVELTRLNNRVTQLERELEFAQQDLEIGAEEATELQSRVRELETELDELHAEVKTSKTKADAATVVPAGQILVSESQMTALKELQMAKEKWEDERERLLEQSEQDRVEHQEALKQSVERQQTDHAHALDKIQSSHAEVLEKKTHEAEQGLKQLREDHAFELEDCQQRLEAEYRKEKDDLLDQIEDLKDEKQRVLDDLQKDHEMALEGLREEQSKVLESLQAEQVVKSKEEARVWEEKLAEKLGEMEAKSAQDLEALKGSLRQEMEQLETKVAESEGLLKATQEERDQAVKDLGLHKKEMDSALDRLEAVLTENKSAHALLVQGLETKVKESDERAKTLESEVQELTQDNEQIVEEMQRREEAWTQERTMLVRSATGEESEAGARLQEMQEQLVALTESKRQADSQFQGIVKGLLREATTNKKDVESARGLIEEERKAKEEALQLIDTIKLEREQGEAGLKADLEKSRKEMMAQFDAQMEGLKRNGNEAMLVVQKELEQRLHHQKQELDEERTKSRELEASLEQELDEERTKSRELEATLEQELEAARTKSQQLEASLEQELEAERTKSRQLEASLDQEIEAERIKSRQLEASLGQELEAERIKSRQLEATLGQELEAERTKSRQLEATLDQEIEAERIKSRELEASLEQDRAKAGQSLQQEQFTWKTRLDQTEAALKTKEAQVRKLEQEADATIKIQTDLLQSMERDTANTQRKIESQWTAKMEQLEASFEEERQRFQQQLQQQVQQAQQQVQQEMGKKYEQEANEKETQLQQQLDSIYQQEMAMAKQELINSHEQQMKGMRQQHEQALQRSGQSFEMQSRSMQDQTRSLQDQSRLLQDQLQGMQEQLEKATQQVDQERSEKEVAVKDRTFLERRMAGHDRRAKELEATLESAQKELDQTRAKSGQDLQDIERSKMSLERKLTMAREDVEELNRIRDELEGDRDELRKEVQRLKKSGGGGSSRSSRSGDAPSAAWEAEKKMMQEQVRKLEDEVQIMLEKNMNLTIELSMK</sequence>
<feature type="compositionally biased region" description="Low complexity" evidence="2">
    <location>
        <begin position="593"/>
        <end position="602"/>
    </location>
</feature>
<feature type="compositionally biased region" description="Low complexity" evidence="2">
    <location>
        <begin position="1037"/>
        <end position="1052"/>
    </location>
</feature>
<feature type="compositionally biased region" description="Polar residues" evidence="2">
    <location>
        <begin position="428"/>
        <end position="440"/>
    </location>
</feature>
<feature type="compositionally biased region" description="Low complexity" evidence="2">
    <location>
        <begin position="1079"/>
        <end position="1106"/>
    </location>
</feature>
<feature type="region of interest" description="Disordered" evidence="2">
    <location>
        <begin position="1334"/>
        <end position="1358"/>
    </location>
</feature>
<feature type="compositionally biased region" description="Pro residues" evidence="2">
    <location>
        <begin position="1171"/>
        <end position="1186"/>
    </location>
</feature>
<evidence type="ECO:0000313" key="3">
    <source>
        <dbReference type="EMBL" id="KAF9583117.1"/>
    </source>
</evidence>
<feature type="compositionally biased region" description="Low complexity" evidence="2">
    <location>
        <begin position="990"/>
        <end position="999"/>
    </location>
</feature>
<feature type="compositionally biased region" description="Polar residues" evidence="2">
    <location>
        <begin position="519"/>
        <end position="531"/>
    </location>
</feature>
<keyword evidence="4" id="KW-1185">Reference proteome</keyword>
<feature type="compositionally biased region" description="Basic residues" evidence="2">
    <location>
        <begin position="679"/>
        <end position="697"/>
    </location>
</feature>
<feature type="compositionally biased region" description="Polar residues" evidence="2">
    <location>
        <begin position="78"/>
        <end position="89"/>
    </location>
</feature>
<feature type="compositionally biased region" description="Pro residues" evidence="2">
    <location>
        <begin position="908"/>
        <end position="921"/>
    </location>
</feature>
<feature type="compositionally biased region" description="Polar residues" evidence="2">
    <location>
        <begin position="34"/>
        <end position="44"/>
    </location>
</feature>
<feature type="compositionally biased region" description="Basic and acidic residues" evidence="2">
    <location>
        <begin position="2176"/>
        <end position="2187"/>
    </location>
</feature>
<feature type="compositionally biased region" description="Polar residues" evidence="2">
    <location>
        <begin position="942"/>
        <end position="951"/>
    </location>
</feature>
<feature type="coiled-coil region" evidence="1">
    <location>
        <begin position="1485"/>
        <end position="1519"/>
    </location>
</feature>
<feature type="compositionally biased region" description="Polar residues" evidence="2">
    <location>
        <begin position="658"/>
        <end position="674"/>
    </location>
</feature>
<feature type="compositionally biased region" description="Pro residues" evidence="2">
    <location>
        <begin position="406"/>
        <end position="418"/>
    </location>
</feature>
<dbReference type="EMBL" id="JAABOA010000806">
    <property type="protein sequence ID" value="KAF9583117.1"/>
    <property type="molecule type" value="Genomic_DNA"/>
</dbReference>
<organism evidence="3 4">
    <name type="scientific">Lunasporangiospora selenospora</name>
    <dbReference type="NCBI Taxonomy" id="979761"/>
    <lineage>
        <taxon>Eukaryota</taxon>
        <taxon>Fungi</taxon>
        <taxon>Fungi incertae sedis</taxon>
        <taxon>Mucoromycota</taxon>
        <taxon>Mortierellomycotina</taxon>
        <taxon>Mortierellomycetes</taxon>
        <taxon>Mortierellales</taxon>
        <taxon>Mortierellaceae</taxon>
        <taxon>Lunasporangiospora</taxon>
    </lineage>
</organism>
<feature type="coiled-coil region" evidence="1">
    <location>
        <begin position="1556"/>
        <end position="1686"/>
    </location>
</feature>
<feature type="compositionally biased region" description="Basic residues" evidence="2">
    <location>
        <begin position="647"/>
        <end position="657"/>
    </location>
</feature>
<feature type="compositionally biased region" description="Basic and acidic residues" evidence="2">
    <location>
        <begin position="45"/>
        <end position="65"/>
    </location>
</feature>
<feature type="compositionally biased region" description="Low complexity" evidence="2">
    <location>
        <begin position="102"/>
        <end position="139"/>
    </location>
</feature>
<feature type="compositionally biased region" description="Basic residues" evidence="2">
    <location>
        <begin position="626"/>
        <end position="636"/>
    </location>
</feature>
<evidence type="ECO:0000313" key="4">
    <source>
        <dbReference type="Proteomes" id="UP000780801"/>
    </source>
</evidence>
<name>A0A9P6FWP7_9FUNG</name>
<feature type="compositionally biased region" description="Low complexity" evidence="2">
    <location>
        <begin position="637"/>
        <end position="646"/>
    </location>
</feature>
<feature type="region of interest" description="Disordered" evidence="2">
    <location>
        <begin position="1735"/>
        <end position="1825"/>
    </location>
</feature>
<reference evidence="3" key="1">
    <citation type="journal article" date="2020" name="Fungal Divers.">
        <title>Resolving the Mortierellaceae phylogeny through synthesis of multi-gene phylogenetics and phylogenomics.</title>
        <authorList>
            <person name="Vandepol N."/>
            <person name="Liber J."/>
            <person name="Desiro A."/>
            <person name="Na H."/>
            <person name="Kennedy M."/>
            <person name="Barry K."/>
            <person name="Grigoriev I.V."/>
            <person name="Miller A.N."/>
            <person name="O'Donnell K."/>
            <person name="Stajich J.E."/>
            <person name="Bonito G."/>
        </authorList>
    </citation>
    <scope>NUCLEOTIDE SEQUENCE</scope>
    <source>
        <strain evidence="3">KOD1015</strain>
    </source>
</reference>
<keyword evidence="1" id="KW-0175">Coiled coil</keyword>
<feature type="compositionally biased region" description="Polar residues" evidence="2">
    <location>
        <begin position="2041"/>
        <end position="2062"/>
    </location>
</feature>
<dbReference type="OrthoDB" id="5570009at2759"/>
<feature type="region of interest" description="Disordered" evidence="2">
    <location>
        <begin position="942"/>
        <end position="1228"/>
    </location>
</feature>
<feature type="compositionally biased region" description="Polar residues" evidence="2">
    <location>
        <begin position="849"/>
        <end position="861"/>
    </location>
</feature>